<evidence type="ECO:0000313" key="2">
    <source>
        <dbReference type="Proteomes" id="UP001283361"/>
    </source>
</evidence>
<accession>A0AAE0XWZ9</accession>
<dbReference type="AlphaFoldDB" id="A0AAE0XWZ9"/>
<evidence type="ECO:0000313" key="1">
    <source>
        <dbReference type="EMBL" id="KAK3721249.1"/>
    </source>
</evidence>
<gene>
    <name evidence="1" type="ORF">RRG08_044257</name>
</gene>
<sequence>MSYFQVGFLTFVNLSSRSTISEPVAFFSSSSQSVDFKCGSLGQDAASTIKLSRRQHLDLRQAFNFWHPDGGRKYTSHVTLDRDNLSSQVVTARIFRSPTTNFCHPDGGRKYTGHVTLDRDNLSIQVVTAGIFRSPTTNFWHPDGGRRYTGHVTLDRDNLSMQVVTARIFRSPTTNFWHPGGGRKCKSHVTLDRETTYLFRLSRREYLDLRQPTFGIQVVAEVQKSRDARQRDNLFIQVVTAGIFRSPTTV</sequence>
<organism evidence="1 2">
    <name type="scientific">Elysia crispata</name>
    <name type="common">lettuce slug</name>
    <dbReference type="NCBI Taxonomy" id="231223"/>
    <lineage>
        <taxon>Eukaryota</taxon>
        <taxon>Metazoa</taxon>
        <taxon>Spiralia</taxon>
        <taxon>Lophotrochozoa</taxon>
        <taxon>Mollusca</taxon>
        <taxon>Gastropoda</taxon>
        <taxon>Heterobranchia</taxon>
        <taxon>Euthyneura</taxon>
        <taxon>Panpulmonata</taxon>
        <taxon>Sacoglossa</taxon>
        <taxon>Placobranchoidea</taxon>
        <taxon>Plakobranchidae</taxon>
        <taxon>Elysia</taxon>
    </lineage>
</organism>
<keyword evidence="2" id="KW-1185">Reference proteome</keyword>
<name>A0AAE0XWZ9_9GAST</name>
<proteinExistence type="predicted"/>
<reference evidence="1" key="1">
    <citation type="journal article" date="2023" name="G3 (Bethesda)">
        <title>A reference genome for the long-term kleptoplast-retaining sea slug Elysia crispata morphotype clarki.</title>
        <authorList>
            <person name="Eastman K.E."/>
            <person name="Pendleton A.L."/>
            <person name="Shaikh M.A."/>
            <person name="Suttiyut T."/>
            <person name="Ogas R."/>
            <person name="Tomko P."/>
            <person name="Gavelis G."/>
            <person name="Widhalm J.R."/>
            <person name="Wisecaver J.H."/>
        </authorList>
    </citation>
    <scope>NUCLEOTIDE SEQUENCE</scope>
    <source>
        <strain evidence="1">ECLA1</strain>
    </source>
</reference>
<comment type="caution">
    <text evidence="1">The sequence shown here is derived from an EMBL/GenBank/DDBJ whole genome shotgun (WGS) entry which is preliminary data.</text>
</comment>
<dbReference type="EMBL" id="JAWDGP010007400">
    <property type="protein sequence ID" value="KAK3721249.1"/>
    <property type="molecule type" value="Genomic_DNA"/>
</dbReference>
<dbReference type="Proteomes" id="UP001283361">
    <property type="component" value="Unassembled WGS sequence"/>
</dbReference>
<protein>
    <submittedName>
        <fullName evidence="1">Uncharacterized protein</fullName>
    </submittedName>
</protein>